<evidence type="ECO:0000256" key="7">
    <source>
        <dbReference type="ARBA" id="ARBA00022989"/>
    </source>
</evidence>
<feature type="transmembrane region" description="Helical" evidence="12">
    <location>
        <begin position="47"/>
        <end position="64"/>
    </location>
</feature>
<protein>
    <recommendedName>
        <fullName evidence="10">Essential for reactive oxygen species protein</fullName>
    </recommendedName>
</protein>
<keyword evidence="6" id="KW-0391">Immunity</keyword>
<evidence type="ECO:0000313" key="13">
    <source>
        <dbReference type="Proteomes" id="UP000694888"/>
    </source>
</evidence>
<evidence type="ECO:0000256" key="3">
    <source>
        <dbReference type="ARBA" id="ARBA00022588"/>
    </source>
</evidence>
<evidence type="ECO:0000256" key="12">
    <source>
        <dbReference type="SAM" id="Phobius"/>
    </source>
</evidence>
<feature type="region of interest" description="Disordered" evidence="11">
    <location>
        <begin position="167"/>
        <end position="215"/>
    </location>
</feature>
<evidence type="ECO:0000256" key="4">
    <source>
        <dbReference type="ARBA" id="ARBA00022692"/>
    </source>
</evidence>
<comment type="subcellular location">
    <subcellularLocation>
        <location evidence="1">Endoplasmic reticulum membrane</location>
        <topology evidence="1">Single-pass membrane protein</topology>
    </subcellularLocation>
</comment>
<keyword evidence="8 12" id="KW-0472">Membrane</keyword>
<dbReference type="Pfam" id="PF15169">
    <property type="entry name" value="Cybc1_Eros"/>
    <property type="match status" value="1"/>
</dbReference>
<gene>
    <name evidence="14 15" type="primary">LOC101857869</name>
</gene>
<evidence type="ECO:0000256" key="8">
    <source>
        <dbReference type="ARBA" id="ARBA00023136"/>
    </source>
</evidence>
<name>A0ABM0JKI2_APLCA</name>
<feature type="compositionally biased region" description="Acidic residues" evidence="11">
    <location>
        <begin position="181"/>
        <end position="192"/>
    </location>
</feature>
<reference evidence="14 15" key="1">
    <citation type="submission" date="2025-05" db="UniProtKB">
        <authorList>
            <consortium name="RefSeq"/>
        </authorList>
    </citation>
    <scope>IDENTIFICATION</scope>
</reference>
<sequence length="215" mass="24193">MVYMSVLHDSDTRLKLLREPSLLSKAVFIGFLIGVIGVFLFGSESCFFKVLIGLVTVGLSFFMVDNYEICEFDKEQGEVRLSRLHWFQYLLDVGMQPYIVVKLEDIKDVKIEEQGGDAGKRSFQVALSLYSGVQLGITEIFTTDPIEQHKALSKKIMSFVSSTAPTYGVDDVDKESRDEDKSSEDDDEDDFEQISKADLEDMEEGPASKETEPAE</sequence>
<dbReference type="PANTHER" id="PTHR31837">
    <property type="entry name" value="CYTOCHROME B-245 CHAPERONE 1"/>
    <property type="match status" value="1"/>
</dbReference>
<dbReference type="GeneID" id="101857869"/>
<evidence type="ECO:0000256" key="9">
    <source>
        <dbReference type="ARBA" id="ARBA00023186"/>
    </source>
</evidence>
<dbReference type="InterPro" id="IPR027846">
    <property type="entry name" value="Cybc1"/>
</dbReference>
<keyword evidence="3" id="KW-0399">Innate immunity</keyword>
<keyword evidence="7 12" id="KW-1133">Transmembrane helix</keyword>
<keyword evidence="5" id="KW-0256">Endoplasmic reticulum</keyword>
<dbReference type="RefSeq" id="XP_005095849.1">
    <property type="nucleotide sequence ID" value="XM_005095792.3"/>
</dbReference>
<keyword evidence="13" id="KW-1185">Reference proteome</keyword>
<feature type="transmembrane region" description="Helical" evidence="12">
    <location>
        <begin position="22"/>
        <end position="41"/>
    </location>
</feature>
<evidence type="ECO:0000313" key="15">
    <source>
        <dbReference type="RefSeq" id="XP_005095850.1"/>
    </source>
</evidence>
<feature type="compositionally biased region" description="Basic and acidic residues" evidence="11">
    <location>
        <begin position="206"/>
        <end position="215"/>
    </location>
</feature>
<evidence type="ECO:0000256" key="1">
    <source>
        <dbReference type="ARBA" id="ARBA00004389"/>
    </source>
</evidence>
<evidence type="ECO:0000256" key="10">
    <source>
        <dbReference type="ARBA" id="ARBA00030424"/>
    </source>
</evidence>
<evidence type="ECO:0000313" key="14">
    <source>
        <dbReference type="RefSeq" id="XP_005095849.1"/>
    </source>
</evidence>
<comment type="similarity">
    <text evidence="2">Belongs to the CYBC1 family.</text>
</comment>
<keyword evidence="4 12" id="KW-0812">Transmembrane</keyword>
<keyword evidence="9" id="KW-0143">Chaperone</keyword>
<evidence type="ECO:0000256" key="11">
    <source>
        <dbReference type="SAM" id="MobiDB-lite"/>
    </source>
</evidence>
<dbReference type="Proteomes" id="UP000694888">
    <property type="component" value="Unplaced"/>
</dbReference>
<dbReference type="RefSeq" id="XP_005095850.1">
    <property type="nucleotide sequence ID" value="XM_005095793.3"/>
</dbReference>
<proteinExistence type="inferred from homology"/>
<organism evidence="13 14">
    <name type="scientific">Aplysia californica</name>
    <name type="common">California sea hare</name>
    <dbReference type="NCBI Taxonomy" id="6500"/>
    <lineage>
        <taxon>Eukaryota</taxon>
        <taxon>Metazoa</taxon>
        <taxon>Spiralia</taxon>
        <taxon>Lophotrochozoa</taxon>
        <taxon>Mollusca</taxon>
        <taxon>Gastropoda</taxon>
        <taxon>Heterobranchia</taxon>
        <taxon>Euthyneura</taxon>
        <taxon>Tectipleura</taxon>
        <taxon>Aplysiida</taxon>
        <taxon>Aplysioidea</taxon>
        <taxon>Aplysiidae</taxon>
        <taxon>Aplysia</taxon>
    </lineage>
</organism>
<evidence type="ECO:0000256" key="6">
    <source>
        <dbReference type="ARBA" id="ARBA00022859"/>
    </source>
</evidence>
<evidence type="ECO:0000256" key="2">
    <source>
        <dbReference type="ARBA" id="ARBA00009907"/>
    </source>
</evidence>
<dbReference type="PANTHER" id="PTHR31837:SF3">
    <property type="entry name" value="CYTOCHROME B-245 CHAPERONE 1"/>
    <property type="match status" value="1"/>
</dbReference>
<accession>A0ABM0JKI2</accession>
<evidence type="ECO:0000256" key="5">
    <source>
        <dbReference type="ARBA" id="ARBA00022824"/>
    </source>
</evidence>